<name>A0A1B6GZ94_9HEMI</name>
<organism evidence="2">
    <name type="scientific">Cuerna arida</name>
    <dbReference type="NCBI Taxonomy" id="1464854"/>
    <lineage>
        <taxon>Eukaryota</taxon>
        <taxon>Metazoa</taxon>
        <taxon>Ecdysozoa</taxon>
        <taxon>Arthropoda</taxon>
        <taxon>Hexapoda</taxon>
        <taxon>Insecta</taxon>
        <taxon>Pterygota</taxon>
        <taxon>Neoptera</taxon>
        <taxon>Paraneoptera</taxon>
        <taxon>Hemiptera</taxon>
        <taxon>Auchenorrhyncha</taxon>
        <taxon>Membracoidea</taxon>
        <taxon>Cicadellidae</taxon>
        <taxon>Cicadellinae</taxon>
        <taxon>Proconiini</taxon>
        <taxon>Cuerna</taxon>
    </lineage>
</organism>
<dbReference type="EMBL" id="GECZ01002041">
    <property type="protein sequence ID" value="JAS67728.1"/>
    <property type="molecule type" value="Transcribed_RNA"/>
</dbReference>
<protein>
    <submittedName>
        <fullName evidence="2">Uncharacterized protein</fullName>
    </submittedName>
</protein>
<gene>
    <name evidence="2" type="ORF">g.1132</name>
</gene>
<evidence type="ECO:0000313" key="2">
    <source>
        <dbReference type="EMBL" id="JAS67728.1"/>
    </source>
</evidence>
<feature type="compositionally biased region" description="Polar residues" evidence="1">
    <location>
        <begin position="50"/>
        <end position="61"/>
    </location>
</feature>
<dbReference type="AlphaFoldDB" id="A0A1B6GZ94"/>
<reference evidence="2" key="1">
    <citation type="submission" date="2015-11" db="EMBL/GenBank/DDBJ databases">
        <title>De novo transcriptome assembly of four potential Pierce s Disease insect vectors from Arizona vineyards.</title>
        <authorList>
            <person name="Tassone E.E."/>
        </authorList>
    </citation>
    <scope>NUCLEOTIDE SEQUENCE</scope>
</reference>
<accession>A0A1B6GZ94</accession>
<feature type="region of interest" description="Disordered" evidence="1">
    <location>
        <begin position="1"/>
        <end position="72"/>
    </location>
</feature>
<feature type="compositionally biased region" description="Basic and acidic residues" evidence="1">
    <location>
        <begin position="37"/>
        <end position="49"/>
    </location>
</feature>
<evidence type="ECO:0000256" key="1">
    <source>
        <dbReference type="SAM" id="MobiDB-lite"/>
    </source>
</evidence>
<proteinExistence type="predicted"/>
<sequence length="99" mass="11342">TPPSGENRYERDDEEELPPAPNGSNDDLIVISDDEYAAERRDEALREWPSESSLSDTQNSPPAAENIESRKRLHRSCRHRMYQFAETSSDEEEEESADT</sequence>
<feature type="non-terminal residue" evidence="2">
    <location>
        <position position="1"/>
    </location>
</feature>